<evidence type="ECO:0000313" key="12">
    <source>
        <dbReference type="Proteomes" id="UP000298179"/>
    </source>
</evidence>
<dbReference type="GO" id="GO:1902494">
    <property type="term" value="C:catalytic complex"/>
    <property type="evidence" value="ECO:0007669"/>
    <property type="project" value="UniProtKB-ARBA"/>
</dbReference>
<evidence type="ECO:0000256" key="5">
    <source>
        <dbReference type="ARBA" id="ARBA00023004"/>
    </source>
</evidence>
<dbReference type="NCBIfam" id="NF005724">
    <property type="entry name" value="PRK07539.1-4"/>
    <property type="match status" value="1"/>
</dbReference>
<dbReference type="Gene3D" id="1.10.10.1590">
    <property type="entry name" value="NADH-quinone oxidoreductase subunit E"/>
    <property type="match status" value="1"/>
</dbReference>
<dbReference type="Gene3D" id="3.40.30.10">
    <property type="entry name" value="Glutaredoxin"/>
    <property type="match status" value="1"/>
</dbReference>
<dbReference type="InterPro" id="IPR041921">
    <property type="entry name" value="NuoE_N"/>
</dbReference>
<keyword evidence="5" id="KW-0408">Iron</keyword>
<evidence type="ECO:0000256" key="8">
    <source>
        <dbReference type="ARBA" id="ARBA00034078"/>
    </source>
</evidence>
<sequence length="487" mass="52337">MSVRRLAEATVQPAGFAFTEENAAWAEATIKKYPEGRQQSAVIPLLMRAQEQDGWVTKAAIERVADMLDMPLIRVLEVATFYTQFQLNPVGTKAHVQVCGTTPCMLRGAEDLKAVCRKKINAEQFHRNESGTLSWEEVECLGACVNAPMVMIFSDTYEDLTPERLEEIIDLFDAGRGEEVRPGPQNGRHQSVPIGGLTSLTGDYDDIVTEQDRSSGHGPANGASYQGIGAGKTASTPPSKAGRPDTEAAESDPSLVSPGKAADGNADQSQEKDESAQLTAEGHRPGSGQEGGSRQGSTDAEVGNVPDKVDTKTGGDFRKAEAAAEDAVIPDDRQLDDGTGGQPSRLANDEAVGEVLANRQGNDPVEGNRTATSDTRPGPAHGDHFESSAEETPLESRPGDKPSDLLAAPQGDKDDLKRIRGIGPVIEGKLNDLGVFHFWQIAKWRETELIWIDDFLNFRGRAVREKWIEQAGELQAGRAVGEGEGEA</sequence>
<keyword evidence="11" id="KW-0560">Oxidoreductase</keyword>
<proteinExistence type="inferred from homology"/>
<evidence type="ECO:0000256" key="10">
    <source>
        <dbReference type="SAM" id="MobiDB-lite"/>
    </source>
</evidence>
<comment type="caution">
    <text evidence="11">The sequence shown here is derived from an EMBL/GenBank/DDBJ whole genome shotgun (WGS) entry which is preliminary data.</text>
</comment>
<dbReference type="FunFam" id="3.40.30.10:FF:000022">
    <property type="entry name" value="NADH dehydrogenase flavoprotein 2, mitochondrial"/>
    <property type="match status" value="1"/>
</dbReference>
<dbReference type="InterPro" id="IPR042128">
    <property type="entry name" value="NuoE_dom"/>
</dbReference>
<dbReference type="GO" id="GO:0008324">
    <property type="term" value="F:monoatomic cation transmembrane transporter activity"/>
    <property type="evidence" value="ECO:0007669"/>
    <property type="project" value="UniProtKB-ARBA"/>
</dbReference>
<dbReference type="Pfam" id="PF01257">
    <property type="entry name" value="2Fe-2S_thioredx"/>
    <property type="match status" value="1"/>
</dbReference>
<name>A0A4Y8RTU1_9HYPH</name>
<dbReference type="InterPro" id="IPR002023">
    <property type="entry name" value="NuoE-like"/>
</dbReference>
<feature type="region of interest" description="Disordered" evidence="10">
    <location>
        <begin position="176"/>
        <end position="346"/>
    </location>
</feature>
<feature type="compositionally biased region" description="Basic and acidic residues" evidence="10">
    <location>
        <begin position="307"/>
        <end position="322"/>
    </location>
</feature>
<dbReference type="GO" id="GO:0031967">
    <property type="term" value="C:organelle envelope"/>
    <property type="evidence" value="ECO:0007669"/>
    <property type="project" value="UniProtKB-ARBA"/>
</dbReference>
<dbReference type="FunFam" id="1.10.10.1590:FF:000001">
    <property type="entry name" value="NADH-quinone oxidoreductase subunit E"/>
    <property type="match status" value="1"/>
</dbReference>
<comment type="cofactor">
    <cofactor evidence="8">
        <name>[2Fe-2S] cluster</name>
        <dbReference type="ChEBI" id="CHEBI:190135"/>
    </cofactor>
</comment>
<evidence type="ECO:0000256" key="9">
    <source>
        <dbReference type="ARBA" id="ARBA00047712"/>
    </source>
</evidence>
<dbReference type="EMBL" id="SOZD01000001">
    <property type="protein sequence ID" value="TFF27670.1"/>
    <property type="molecule type" value="Genomic_DNA"/>
</dbReference>
<dbReference type="GO" id="GO:0098662">
    <property type="term" value="P:inorganic cation transmembrane transport"/>
    <property type="evidence" value="ECO:0007669"/>
    <property type="project" value="UniProtKB-ARBA"/>
</dbReference>
<keyword evidence="3" id="KW-0479">Metal-binding</keyword>
<keyword evidence="12" id="KW-1185">Reference proteome</keyword>
<dbReference type="PANTHER" id="PTHR10371:SF3">
    <property type="entry name" value="NADH DEHYDROGENASE [UBIQUINONE] FLAVOPROTEIN 2, MITOCHONDRIAL"/>
    <property type="match status" value="1"/>
</dbReference>
<evidence type="ECO:0000256" key="6">
    <source>
        <dbReference type="ARBA" id="ARBA00023014"/>
    </source>
</evidence>
<dbReference type="GO" id="GO:0022804">
    <property type="term" value="F:active transmembrane transporter activity"/>
    <property type="evidence" value="ECO:0007669"/>
    <property type="project" value="UniProtKB-ARBA"/>
</dbReference>
<dbReference type="RefSeq" id="WP_134760497.1">
    <property type="nucleotide sequence ID" value="NZ_SOZD01000001.1"/>
</dbReference>
<reference evidence="11 12" key="1">
    <citation type="submission" date="2019-03" db="EMBL/GenBank/DDBJ databases">
        <title>Jiella endophytica sp. nov., a novel endophytic bacterium isolated from root of Ficus microcarpa Linn. f.</title>
        <authorList>
            <person name="Tuo L."/>
        </authorList>
    </citation>
    <scope>NUCLEOTIDE SEQUENCE [LARGE SCALE GENOMIC DNA]</scope>
    <source>
        <strain evidence="11 12">CBS5Q-3</strain>
    </source>
</reference>
<dbReference type="AlphaFoldDB" id="A0A4Y8RTU1"/>
<evidence type="ECO:0000256" key="3">
    <source>
        <dbReference type="ARBA" id="ARBA00022723"/>
    </source>
</evidence>
<feature type="region of interest" description="Disordered" evidence="10">
    <location>
        <begin position="358"/>
        <end position="416"/>
    </location>
</feature>
<dbReference type="CDD" id="cd03064">
    <property type="entry name" value="TRX_Fd_NuoE"/>
    <property type="match status" value="1"/>
</dbReference>
<dbReference type="GO" id="GO:0003954">
    <property type="term" value="F:NADH dehydrogenase activity"/>
    <property type="evidence" value="ECO:0007669"/>
    <property type="project" value="TreeGrafter"/>
</dbReference>
<keyword evidence="7" id="KW-0520">NAD</keyword>
<organism evidence="11 12">
    <name type="scientific">Jiella endophytica</name>
    <dbReference type="NCBI Taxonomy" id="2558362"/>
    <lineage>
        <taxon>Bacteria</taxon>
        <taxon>Pseudomonadati</taxon>
        <taxon>Pseudomonadota</taxon>
        <taxon>Alphaproteobacteria</taxon>
        <taxon>Hyphomicrobiales</taxon>
        <taxon>Aurantimonadaceae</taxon>
        <taxon>Jiella</taxon>
    </lineage>
</organism>
<dbReference type="InterPro" id="IPR036249">
    <property type="entry name" value="Thioredoxin-like_sf"/>
</dbReference>
<dbReference type="SUPFAM" id="SSF52833">
    <property type="entry name" value="Thioredoxin-like"/>
    <property type="match status" value="1"/>
</dbReference>
<dbReference type="Gene3D" id="1.10.150.20">
    <property type="entry name" value="5' to 3' exonuclease, C-terminal subdomain"/>
    <property type="match status" value="1"/>
</dbReference>
<dbReference type="Proteomes" id="UP000298179">
    <property type="component" value="Unassembled WGS sequence"/>
</dbReference>
<evidence type="ECO:0000256" key="4">
    <source>
        <dbReference type="ARBA" id="ARBA00022967"/>
    </source>
</evidence>
<evidence type="ECO:0000256" key="2">
    <source>
        <dbReference type="ARBA" id="ARBA00022714"/>
    </source>
</evidence>
<gene>
    <name evidence="11" type="primary">nuoE</name>
    <name evidence="11" type="ORF">E3C22_04230</name>
</gene>
<keyword evidence="6" id="KW-0411">Iron-sulfur</keyword>
<evidence type="ECO:0000313" key="11">
    <source>
        <dbReference type="EMBL" id="TFF27670.1"/>
    </source>
</evidence>
<dbReference type="OrthoDB" id="9807941at2"/>
<dbReference type="GO" id="GO:0031090">
    <property type="term" value="C:organelle membrane"/>
    <property type="evidence" value="ECO:0007669"/>
    <property type="project" value="UniProtKB-ARBA"/>
</dbReference>
<comment type="similarity">
    <text evidence="1">Belongs to the complex I 24 kDa subunit family.</text>
</comment>
<dbReference type="GO" id="GO:0022890">
    <property type="term" value="F:inorganic cation transmembrane transporter activity"/>
    <property type="evidence" value="ECO:0007669"/>
    <property type="project" value="UniProtKB-ARBA"/>
</dbReference>
<evidence type="ECO:0000256" key="1">
    <source>
        <dbReference type="ARBA" id="ARBA00010643"/>
    </source>
</evidence>
<keyword evidence="4" id="KW-1278">Translocase</keyword>
<comment type="catalytic activity">
    <reaction evidence="9">
        <text>a quinone + NADH + 5 H(+)(in) = a quinol + NAD(+) + 4 H(+)(out)</text>
        <dbReference type="Rhea" id="RHEA:57888"/>
        <dbReference type="ChEBI" id="CHEBI:15378"/>
        <dbReference type="ChEBI" id="CHEBI:24646"/>
        <dbReference type="ChEBI" id="CHEBI:57540"/>
        <dbReference type="ChEBI" id="CHEBI:57945"/>
        <dbReference type="ChEBI" id="CHEBI:132124"/>
    </reaction>
</comment>
<dbReference type="GO" id="GO:0098796">
    <property type="term" value="C:membrane protein complex"/>
    <property type="evidence" value="ECO:0007669"/>
    <property type="project" value="UniProtKB-ARBA"/>
</dbReference>
<dbReference type="NCBIfam" id="TIGR01958">
    <property type="entry name" value="nuoE_fam"/>
    <property type="match status" value="1"/>
</dbReference>
<keyword evidence="2" id="KW-0001">2Fe-2S</keyword>
<evidence type="ECO:0000256" key="7">
    <source>
        <dbReference type="ARBA" id="ARBA00023027"/>
    </source>
</evidence>
<dbReference type="GO" id="GO:0051537">
    <property type="term" value="F:2 iron, 2 sulfur cluster binding"/>
    <property type="evidence" value="ECO:0007669"/>
    <property type="project" value="UniProtKB-KW"/>
</dbReference>
<accession>A0A4Y8RTU1</accession>
<dbReference type="GO" id="GO:0046872">
    <property type="term" value="F:metal ion binding"/>
    <property type="evidence" value="ECO:0007669"/>
    <property type="project" value="UniProtKB-KW"/>
</dbReference>
<protein>
    <submittedName>
        <fullName evidence="11">NADH-quinone oxidoreductase subunit NuoE</fullName>
        <ecNumber evidence="11">1.6.5.11</ecNumber>
    </submittedName>
</protein>
<dbReference type="EC" id="1.6.5.11" evidence="11"/>
<dbReference type="PANTHER" id="PTHR10371">
    <property type="entry name" value="NADH DEHYDROGENASE UBIQUINONE FLAVOPROTEIN 2, MITOCHONDRIAL"/>
    <property type="match status" value="1"/>
</dbReference>